<proteinExistence type="inferred from homology"/>
<dbReference type="EMBL" id="NHSJ01000089">
    <property type="protein sequence ID" value="PPQ29611.1"/>
    <property type="molecule type" value="Genomic_DNA"/>
</dbReference>
<dbReference type="PANTHER" id="PTHR34477:SF5">
    <property type="entry name" value="BSL5627 PROTEIN"/>
    <property type="match status" value="1"/>
</dbReference>
<dbReference type="PROSITE" id="PS50164">
    <property type="entry name" value="GIY_YIG"/>
    <property type="match status" value="1"/>
</dbReference>
<reference evidence="3 4" key="1">
    <citation type="journal article" date="2018" name="Arch. Microbiol.">
        <title>New insights into the metabolic potential of the phototrophic purple bacterium Rhodopila globiformis DSM 161(T) from its draft genome sequence and evidence for a vanadium-dependent nitrogenase.</title>
        <authorList>
            <person name="Imhoff J.F."/>
            <person name="Rahn T."/>
            <person name="Kunzel S."/>
            <person name="Neulinger S.C."/>
        </authorList>
    </citation>
    <scope>NUCLEOTIDE SEQUENCE [LARGE SCALE GENOMIC DNA]</scope>
    <source>
        <strain evidence="3 4">DSM 16996</strain>
    </source>
</reference>
<sequence>MAGLAPAIHAVEHASMKGGWVYIVTNKPNGIPYTGVTADLARRIHQHRTGVHEGFTKQYGLKRFVHYEFHDDIVAAVQCEKNIKHWSRAWKARMIVEFNESWRDLYEDLA</sequence>
<dbReference type="InterPro" id="IPR035901">
    <property type="entry name" value="GIY-YIG_endonuc_sf"/>
</dbReference>
<dbReference type="Proteomes" id="UP000239089">
    <property type="component" value="Unassembled WGS sequence"/>
</dbReference>
<comment type="similarity">
    <text evidence="1">Belongs to the UPF0213 family.</text>
</comment>
<name>A0A2S6N4R0_9HYPH</name>
<dbReference type="Pfam" id="PF01541">
    <property type="entry name" value="GIY-YIG"/>
    <property type="match status" value="1"/>
</dbReference>
<dbReference type="OrthoDB" id="287318at2"/>
<gene>
    <name evidence="3" type="ORF">CCR94_14900</name>
</gene>
<protein>
    <submittedName>
        <fullName evidence="3">Excinuclease ABC subunit C</fullName>
    </submittedName>
</protein>
<dbReference type="AlphaFoldDB" id="A0A2S6N4R0"/>
<dbReference type="InterPro" id="IPR050190">
    <property type="entry name" value="UPF0213_domain"/>
</dbReference>
<dbReference type="CDD" id="cd10448">
    <property type="entry name" value="GIY-YIG_unchar_3"/>
    <property type="match status" value="1"/>
</dbReference>
<keyword evidence="4" id="KW-1185">Reference proteome</keyword>
<evidence type="ECO:0000313" key="3">
    <source>
        <dbReference type="EMBL" id="PPQ29611.1"/>
    </source>
</evidence>
<comment type="caution">
    <text evidence="3">The sequence shown here is derived from an EMBL/GenBank/DDBJ whole genome shotgun (WGS) entry which is preliminary data.</text>
</comment>
<accession>A0A2S6N4R0</accession>
<feature type="domain" description="GIY-YIG" evidence="2">
    <location>
        <begin position="17"/>
        <end position="93"/>
    </location>
</feature>
<evidence type="ECO:0000313" key="4">
    <source>
        <dbReference type="Proteomes" id="UP000239089"/>
    </source>
</evidence>
<dbReference type="RefSeq" id="WP_104508650.1">
    <property type="nucleotide sequence ID" value="NZ_JACIGC010000015.1"/>
</dbReference>
<dbReference type="SUPFAM" id="SSF82771">
    <property type="entry name" value="GIY-YIG endonuclease"/>
    <property type="match status" value="1"/>
</dbReference>
<evidence type="ECO:0000256" key="1">
    <source>
        <dbReference type="ARBA" id="ARBA00007435"/>
    </source>
</evidence>
<evidence type="ECO:0000259" key="2">
    <source>
        <dbReference type="PROSITE" id="PS50164"/>
    </source>
</evidence>
<organism evidence="3 4">
    <name type="scientific">Rhodoblastus sphagnicola</name>
    <dbReference type="NCBI Taxonomy" id="333368"/>
    <lineage>
        <taxon>Bacteria</taxon>
        <taxon>Pseudomonadati</taxon>
        <taxon>Pseudomonadota</taxon>
        <taxon>Alphaproteobacteria</taxon>
        <taxon>Hyphomicrobiales</taxon>
        <taxon>Rhodoblastaceae</taxon>
        <taxon>Rhodoblastus</taxon>
    </lineage>
</organism>
<dbReference type="InterPro" id="IPR000305">
    <property type="entry name" value="GIY-YIG_endonuc"/>
</dbReference>
<dbReference type="PANTHER" id="PTHR34477">
    <property type="entry name" value="UPF0213 PROTEIN YHBQ"/>
    <property type="match status" value="1"/>
</dbReference>
<dbReference type="Gene3D" id="3.40.1440.10">
    <property type="entry name" value="GIY-YIG endonuclease"/>
    <property type="match status" value="1"/>
</dbReference>